<comment type="caution">
    <text evidence="2">The sequence shown here is derived from an EMBL/GenBank/DDBJ whole genome shotgun (WGS) entry which is preliminary data.</text>
</comment>
<dbReference type="PROSITE" id="PS51257">
    <property type="entry name" value="PROKAR_LIPOPROTEIN"/>
    <property type="match status" value="1"/>
</dbReference>
<evidence type="ECO:0000313" key="2">
    <source>
        <dbReference type="EMBL" id="GAA2800845.1"/>
    </source>
</evidence>
<gene>
    <name evidence="2" type="ORF">GCM10010470_39920</name>
</gene>
<feature type="domain" description="Peptidase S33 tripeptidyl aminopeptidase-like C-terminal" evidence="1">
    <location>
        <begin position="418"/>
        <end position="517"/>
    </location>
</feature>
<dbReference type="InterPro" id="IPR013595">
    <property type="entry name" value="Pept_S33_TAP-like_C"/>
</dbReference>
<accession>A0ABN3VFR0</accession>
<protein>
    <submittedName>
        <fullName evidence="2">Alpha/beta hydrolase</fullName>
    </submittedName>
</protein>
<keyword evidence="3" id="KW-1185">Reference proteome</keyword>
<sequence length="519" mass="54498">MPPRLHRAGILLLPLVLLLAACSVGPSQRPAVAYRDAEQQVAPAPLPPGPAPVPPLGPPAQDALSWEDCTEQTGSELGTPIPADVRFSCSRLLTTLDSPEAPMRGSTRTALLKAGSGPVPLVVVGDVGGEPGTTFAARMALTLPPEVLRTFHVIGLDRRGTGESEPADCIPPEQREAIVGFDPRATDRAVLDRLTDSVRDASQQCLLNLDERLQAYDTWRTAADLEELRIELGVPKLHAIGRGEAARLLTTFAERYPESVGRMVLDGALDPQLESTRGEEAQAQGAEQVFDVFAADCASRGCPLGPDPRRAVSDLVERTRTTPLPAAGTSVPAGKVVHALLLGLQDRSDWPRLAQDLADAVRGDGTALAARVAPLVSGDPLTPARLDGDMITSCNDTTTRVPPQRSAEVAADWGGKFPLFGGVFAQRLVWCGLWPVPQQKLPVPATPGLPPIPVISTAHDVLVPALGSEHMAEQLPSGLVVRWLGAGHGAVGRSGCATAAVSRFLVDGVAPAEGMACPG</sequence>
<dbReference type="RefSeq" id="WP_344681861.1">
    <property type="nucleotide sequence ID" value="NZ_BAAAUX010000016.1"/>
</dbReference>
<proteinExistence type="predicted"/>
<name>A0ABN3VFR0_9PSEU</name>
<organism evidence="2 3">
    <name type="scientific">Saccharopolyspora taberi</name>
    <dbReference type="NCBI Taxonomy" id="60895"/>
    <lineage>
        <taxon>Bacteria</taxon>
        <taxon>Bacillati</taxon>
        <taxon>Actinomycetota</taxon>
        <taxon>Actinomycetes</taxon>
        <taxon>Pseudonocardiales</taxon>
        <taxon>Pseudonocardiaceae</taxon>
        <taxon>Saccharopolyspora</taxon>
    </lineage>
</organism>
<dbReference type="Proteomes" id="UP001500979">
    <property type="component" value="Unassembled WGS sequence"/>
</dbReference>
<dbReference type="EMBL" id="BAAAUX010000016">
    <property type="protein sequence ID" value="GAA2800845.1"/>
    <property type="molecule type" value="Genomic_DNA"/>
</dbReference>
<keyword evidence="2" id="KW-0378">Hydrolase</keyword>
<reference evidence="2 3" key="1">
    <citation type="journal article" date="2019" name="Int. J. Syst. Evol. Microbiol.">
        <title>The Global Catalogue of Microorganisms (GCM) 10K type strain sequencing project: providing services to taxonomists for standard genome sequencing and annotation.</title>
        <authorList>
            <consortium name="The Broad Institute Genomics Platform"/>
            <consortium name="The Broad Institute Genome Sequencing Center for Infectious Disease"/>
            <person name="Wu L."/>
            <person name="Ma J."/>
        </authorList>
    </citation>
    <scope>NUCLEOTIDE SEQUENCE [LARGE SCALE GENOMIC DNA]</scope>
    <source>
        <strain evidence="2 3">JCM 9383</strain>
    </source>
</reference>
<evidence type="ECO:0000259" key="1">
    <source>
        <dbReference type="Pfam" id="PF08386"/>
    </source>
</evidence>
<dbReference type="InterPro" id="IPR029058">
    <property type="entry name" value="AB_hydrolase_fold"/>
</dbReference>
<dbReference type="Pfam" id="PF08386">
    <property type="entry name" value="Abhydrolase_4"/>
    <property type="match status" value="1"/>
</dbReference>
<dbReference type="Gene3D" id="3.40.50.1820">
    <property type="entry name" value="alpha/beta hydrolase"/>
    <property type="match status" value="1"/>
</dbReference>
<dbReference type="SUPFAM" id="SSF53474">
    <property type="entry name" value="alpha/beta-Hydrolases"/>
    <property type="match status" value="1"/>
</dbReference>
<dbReference type="GO" id="GO:0016787">
    <property type="term" value="F:hydrolase activity"/>
    <property type="evidence" value="ECO:0007669"/>
    <property type="project" value="UniProtKB-KW"/>
</dbReference>
<evidence type="ECO:0000313" key="3">
    <source>
        <dbReference type="Proteomes" id="UP001500979"/>
    </source>
</evidence>